<accession>A0A0C3NAX3</accession>
<dbReference type="AlphaFoldDB" id="A0A0C3NAX3"/>
<evidence type="ECO:0000256" key="1">
    <source>
        <dbReference type="SAM" id="Phobius"/>
    </source>
</evidence>
<feature type="chain" id="PRO_5002167468" evidence="2">
    <location>
        <begin position="21"/>
        <end position="71"/>
    </location>
</feature>
<organism evidence="3 4">
    <name type="scientific">Pisolithus tinctorius Marx 270</name>
    <dbReference type="NCBI Taxonomy" id="870435"/>
    <lineage>
        <taxon>Eukaryota</taxon>
        <taxon>Fungi</taxon>
        <taxon>Dikarya</taxon>
        <taxon>Basidiomycota</taxon>
        <taxon>Agaricomycotina</taxon>
        <taxon>Agaricomycetes</taxon>
        <taxon>Agaricomycetidae</taxon>
        <taxon>Boletales</taxon>
        <taxon>Sclerodermatineae</taxon>
        <taxon>Pisolithaceae</taxon>
        <taxon>Pisolithus</taxon>
    </lineage>
</organism>
<protein>
    <submittedName>
        <fullName evidence="3">Uncharacterized protein</fullName>
    </submittedName>
</protein>
<sequence>MIKSCKPLVLLLQIFAWMLSEDLFIEIAQQLNCINVMWLLGGYVCGAYPAFLGGYSFVLNNDMDHLSPQIV</sequence>
<evidence type="ECO:0000256" key="2">
    <source>
        <dbReference type="SAM" id="SignalP"/>
    </source>
</evidence>
<dbReference type="OrthoDB" id="10530397at2759"/>
<keyword evidence="1" id="KW-0812">Transmembrane</keyword>
<evidence type="ECO:0000313" key="3">
    <source>
        <dbReference type="EMBL" id="KIN92718.1"/>
    </source>
</evidence>
<reference evidence="3 4" key="1">
    <citation type="submission" date="2014-04" db="EMBL/GenBank/DDBJ databases">
        <authorList>
            <consortium name="DOE Joint Genome Institute"/>
            <person name="Kuo A."/>
            <person name="Kohler A."/>
            <person name="Costa M.D."/>
            <person name="Nagy L.G."/>
            <person name="Floudas D."/>
            <person name="Copeland A."/>
            <person name="Barry K.W."/>
            <person name="Cichocki N."/>
            <person name="Veneault-Fourrey C."/>
            <person name="LaButti K."/>
            <person name="Lindquist E.A."/>
            <person name="Lipzen A."/>
            <person name="Lundell T."/>
            <person name="Morin E."/>
            <person name="Murat C."/>
            <person name="Sun H."/>
            <person name="Tunlid A."/>
            <person name="Henrissat B."/>
            <person name="Grigoriev I.V."/>
            <person name="Hibbett D.S."/>
            <person name="Martin F."/>
            <person name="Nordberg H.P."/>
            <person name="Cantor M.N."/>
            <person name="Hua S.X."/>
        </authorList>
    </citation>
    <scope>NUCLEOTIDE SEQUENCE [LARGE SCALE GENOMIC DNA]</scope>
    <source>
        <strain evidence="3 4">Marx 270</strain>
    </source>
</reference>
<keyword evidence="4" id="KW-1185">Reference proteome</keyword>
<dbReference type="HOGENOM" id="CLU_2741077_0_0_1"/>
<keyword evidence="2" id="KW-0732">Signal</keyword>
<keyword evidence="1" id="KW-1133">Transmembrane helix</keyword>
<proteinExistence type="predicted"/>
<gene>
    <name evidence="3" type="ORF">M404DRAFT_1009412</name>
</gene>
<feature type="signal peptide" evidence="2">
    <location>
        <begin position="1"/>
        <end position="20"/>
    </location>
</feature>
<evidence type="ECO:0000313" key="4">
    <source>
        <dbReference type="Proteomes" id="UP000054217"/>
    </source>
</evidence>
<keyword evidence="1" id="KW-0472">Membrane</keyword>
<dbReference type="Proteomes" id="UP000054217">
    <property type="component" value="Unassembled WGS sequence"/>
</dbReference>
<feature type="transmembrane region" description="Helical" evidence="1">
    <location>
        <begin position="40"/>
        <end position="59"/>
    </location>
</feature>
<name>A0A0C3NAX3_PISTI</name>
<dbReference type="InParanoid" id="A0A0C3NAX3"/>
<reference evidence="4" key="2">
    <citation type="submission" date="2015-01" db="EMBL/GenBank/DDBJ databases">
        <title>Evolutionary Origins and Diversification of the Mycorrhizal Mutualists.</title>
        <authorList>
            <consortium name="DOE Joint Genome Institute"/>
            <consortium name="Mycorrhizal Genomics Consortium"/>
            <person name="Kohler A."/>
            <person name="Kuo A."/>
            <person name="Nagy L.G."/>
            <person name="Floudas D."/>
            <person name="Copeland A."/>
            <person name="Barry K.W."/>
            <person name="Cichocki N."/>
            <person name="Veneault-Fourrey C."/>
            <person name="LaButti K."/>
            <person name="Lindquist E.A."/>
            <person name="Lipzen A."/>
            <person name="Lundell T."/>
            <person name="Morin E."/>
            <person name="Murat C."/>
            <person name="Riley R."/>
            <person name="Ohm R."/>
            <person name="Sun H."/>
            <person name="Tunlid A."/>
            <person name="Henrissat B."/>
            <person name="Grigoriev I.V."/>
            <person name="Hibbett D.S."/>
            <person name="Martin F."/>
        </authorList>
    </citation>
    <scope>NUCLEOTIDE SEQUENCE [LARGE SCALE GENOMIC DNA]</scope>
    <source>
        <strain evidence="4">Marx 270</strain>
    </source>
</reference>
<dbReference type="EMBL" id="KN832451">
    <property type="protein sequence ID" value="KIN92718.1"/>
    <property type="molecule type" value="Genomic_DNA"/>
</dbReference>